<proteinExistence type="predicted"/>
<dbReference type="Gene3D" id="2.110.10.10">
    <property type="entry name" value="Hemopexin-like domain"/>
    <property type="match status" value="1"/>
</dbReference>
<dbReference type="EMBL" id="NCKU01001426">
    <property type="protein sequence ID" value="RWS12125.1"/>
    <property type="molecule type" value="Genomic_DNA"/>
</dbReference>
<dbReference type="AlphaFoldDB" id="A0A3S3S8Z5"/>
<keyword evidence="2" id="KW-0812">Transmembrane</keyword>
<organism evidence="4 5">
    <name type="scientific">Dinothrombium tinctorium</name>
    <dbReference type="NCBI Taxonomy" id="1965070"/>
    <lineage>
        <taxon>Eukaryota</taxon>
        <taxon>Metazoa</taxon>
        <taxon>Ecdysozoa</taxon>
        <taxon>Arthropoda</taxon>
        <taxon>Chelicerata</taxon>
        <taxon>Arachnida</taxon>
        <taxon>Acari</taxon>
        <taxon>Acariformes</taxon>
        <taxon>Trombidiformes</taxon>
        <taxon>Prostigmata</taxon>
        <taxon>Anystina</taxon>
        <taxon>Parasitengona</taxon>
        <taxon>Trombidioidea</taxon>
        <taxon>Trombidiidae</taxon>
        <taxon>Dinothrombium</taxon>
    </lineage>
</organism>
<evidence type="ECO:0000256" key="2">
    <source>
        <dbReference type="SAM" id="Phobius"/>
    </source>
</evidence>
<feature type="transmembrane region" description="Helical" evidence="2">
    <location>
        <begin position="351"/>
        <end position="375"/>
    </location>
</feature>
<keyword evidence="3" id="KW-0732">Signal</keyword>
<feature type="signal peptide" evidence="3">
    <location>
        <begin position="1"/>
        <end position="20"/>
    </location>
</feature>
<dbReference type="SUPFAM" id="SSF50923">
    <property type="entry name" value="Hemopexin-like domain"/>
    <property type="match status" value="1"/>
</dbReference>
<keyword evidence="5" id="KW-1185">Reference proteome</keyword>
<name>A0A3S3S8Z5_9ACAR</name>
<keyword evidence="2" id="KW-1133">Transmembrane helix</keyword>
<evidence type="ECO:0000313" key="4">
    <source>
        <dbReference type="EMBL" id="RWS12125.1"/>
    </source>
</evidence>
<dbReference type="InterPro" id="IPR036375">
    <property type="entry name" value="Hemopexin-like_dom_sf"/>
</dbReference>
<accession>A0A3S3S8Z5</accession>
<evidence type="ECO:0000313" key="5">
    <source>
        <dbReference type="Proteomes" id="UP000285301"/>
    </source>
</evidence>
<gene>
    <name evidence="4" type="ORF">B4U79_18984</name>
</gene>
<feature type="compositionally biased region" description="Basic and acidic residues" evidence="1">
    <location>
        <begin position="396"/>
        <end position="430"/>
    </location>
</feature>
<feature type="chain" id="PRO_5018654278" description="CUB domain-containing protein" evidence="3">
    <location>
        <begin position="21"/>
        <end position="580"/>
    </location>
</feature>
<dbReference type="Proteomes" id="UP000285301">
    <property type="component" value="Unassembled WGS sequence"/>
</dbReference>
<protein>
    <recommendedName>
        <fullName evidence="6">CUB domain-containing protein</fullName>
    </recommendedName>
</protein>
<evidence type="ECO:0008006" key="6">
    <source>
        <dbReference type="Google" id="ProtNLM"/>
    </source>
</evidence>
<comment type="caution">
    <text evidence="4">The sequence shown here is derived from an EMBL/GenBank/DDBJ whole genome shotgun (WGS) entry which is preliminary data.</text>
</comment>
<evidence type="ECO:0000256" key="3">
    <source>
        <dbReference type="SAM" id="SignalP"/>
    </source>
</evidence>
<feature type="region of interest" description="Disordered" evidence="1">
    <location>
        <begin position="450"/>
        <end position="470"/>
    </location>
</feature>
<evidence type="ECO:0000256" key="1">
    <source>
        <dbReference type="SAM" id="MobiDB-lite"/>
    </source>
</evidence>
<sequence length="580" mass="67195">MAPIFVLFSILYSFFIPIATDVVDERLMKIEFCADKPSLTITGFKRESESDQYAFFEWNEECYKAFASYIDQNSRLPNITKIERCSDEEMREDSHVLSPIYYFDTVFNVYLLKVWIGCPQPMCLFGDIDAASANFNYSAFIIFRGTYYWELRESGMVPSSSRAMRMTNLPGFFECAYLQINNIITIRSGKSYQFDQRFNLILISDAFKEFENCEAAVESEDGVAILKENQFLHRPFSPRRPSVSSRLPSELENPDACLVWNDRVHLFKRHFVFVSSQPEFRPEDFGSPDIHLRDFFRCSETINSAFDSFENFERLILAHKERSEPAYWSNININKTIKTKATASTTPESLALLYLAMIFCAIAVIVVTAFLTWLLKKKKIRLSSLILTSKSRMSRTRAESKSGGRSSEKEKSDVRRERSRTDLRNNEKKFRSTSSRTSITMIPKIKSGLLRREAKTRRHHHQRDSTEKIELRSSKSNILRRKSIARSENQTQDTKKLHFPFMPLKTKNKLLIPTHLLASNASGQTHNKENSSVITRGSEPFALTFGNFPSYTEEDDELFRNKGTPIIKPMNFKKRLNSSR</sequence>
<keyword evidence="2" id="KW-0472">Membrane</keyword>
<feature type="region of interest" description="Disordered" evidence="1">
    <location>
        <begin position="393"/>
        <end position="436"/>
    </location>
</feature>
<reference evidence="4 5" key="1">
    <citation type="journal article" date="2018" name="Gigascience">
        <title>Genomes of trombidid mites reveal novel predicted allergens and laterally-transferred genes associated with secondary metabolism.</title>
        <authorList>
            <person name="Dong X."/>
            <person name="Chaisiri K."/>
            <person name="Xia D."/>
            <person name="Armstrong S.D."/>
            <person name="Fang Y."/>
            <person name="Donnelly M.J."/>
            <person name="Kadowaki T."/>
            <person name="McGarry J.W."/>
            <person name="Darby A.C."/>
            <person name="Makepeace B.L."/>
        </authorList>
    </citation>
    <scope>NUCLEOTIDE SEQUENCE [LARGE SCALE GENOMIC DNA]</scope>
    <source>
        <strain evidence="4">UoL-WK</strain>
    </source>
</reference>